<dbReference type="PRINTS" id="PR00081">
    <property type="entry name" value="GDHRDH"/>
</dbReference>
<dbReference type="SUPFAM" id="SSF51735">
    <property type="entry name" value="NAD(P)-binding Rossmann-fold domains"/>
    <property type="match status" value="1"/>
</dbReference>
<keyword evidence="3" id="KW-1185">Reference proteome</keyword>
<reference evidence="2 3" key="1">
    <citation type="submission" date="2019-07" db="EMBL/GenBank/DDBJ databases">
        <title>Whole genome shotgun sequence of Acetobacter nitrogenifigens NBRC 105050.</title>
        <authorList>
            <person name="Hosoyama A."/>
            <person name="Uohara A."/>
            <person name="Ohji S."/>
            <person name="Ichikawa N."/>
        </authorList>
    </citation>
    <scope>NUCLEOTIDE SEQUENCE [LARGE SCALE GENOMIC DNA]</scope>
    <source>
        <strain evidence="2 3">NBRC 105050</strain>
    </source>
</reference>
<name>A0A511X8W5_9PROT</name>
<proteinExistence type="predicted"/>
<sequence>MMQPEMTRLDGKLALVTGANSGLGFEVACGLAALGARVVLAARNPTRNEEALARLKARIPHAQAETAFLDLASLEDVATFANAFSGKEAALDILVNNAGVMAPPVRQETADGFELQLGVNHLGHFALAARLMPLLRAASGGATVVPVASLAAWRGRIQFDDLQSRYNYSAFTAYRQSKLANLLFATELARKAHANGLPLHVRAAHPGWSRTSIGLNGPSLGATALRAKLSERVISLAFSALGQSAGDGARPLIYAAASPKAEDGLYYGPTDRGERRGPPGLAIIPPSARGTAIARRLWDVSERLTGVTFA</sequence>
<dbReference type="GO" id="GO:0016491">
    <property type="term" value="F:oxidoreductase activity"/>
    <property type="evidence" value="ECO:0007669"/>
    <property type="project" value="UniProtKB-KW"/>
</dbReference>
<dbReference type="EMBL" id="BJYF01000006">
    <property type="protein sequence ID" value="GEN59396.1"/>
    <property type="molecule type" value="Genomic_DNA"/>
</dbReference>
<dbReference type="PANTHER" id="PTHR43157:SF31">
    <property type="entry name" value="PHOSPHATIDYLINOSITOL-GLYCAN BIOSYNTHESIS CLASS F PROTEIN"/>
    <property type="match status" value="1"/>
</dbReference>
<dbReference type="InterPro" id="IPR036291">
    <property type="entry name" value="NAD(P)-bd_dom_sf"/>
</dbReference>
<dbReference type="InterPro" id="IPR002347">
    <property type="entry name" value="SDR_fam"/>
</dbReference>
<gene>
    <name evidence="2" type="ORF">ANI02nite_12800</name>
</gene>
<dbReference type="OrthoDB" id="109589at2"/>
<protein>
    <submittedName>
        <fullName evidence="2">Oxidoreductase</fullName>
    </submittedName>
</protein>
<organism evidence="2 3">
    <name type="scientific">Acetobacter nitrogenifigens DSM 23921 = NBRC 105050</name>
    <dbReference type="NCBI Taxonomy" id="1120919"/>
    <lineage>
        <taxon>Bacteria</taxon>
        <taxon>Pseudomonadati</taxon>
        <taxon>Pseudomonadota</taxon>
        <taxon>Alphaproteobacteria</taxon>
        <taxon>Acetobacterales</taxon>
        <taxon>Acetobacteraceae</taxon>
        <taxon>Acetobacter</taxon>
    </lineage>
</organism>
<evidence type="ECO:0000313" key="2">
    <source>
        <dbReference type="EMBL" id="GEN59396.1"/>
    </source>
</evidence>
<evidence type="ECO:0000313" key="3">
    <source>
        <dbReference type="Proteomes" id="UP000321635"/>
    </source>
</evidence>
<dbReference type="NCBIfam" id="NF004513">
    <property type="entry name" value="PRK05854.1"/>
    <property type="match status" value="1"/>
</dbReference>
<accession>A0A511X8W5</accession>
<dbReference type="AlphaFoldDB" id="A0A511X8W5"/>
<evidence type="ECO:0000256" key="1">
    <source>
        <dbReference type="ARBA" id="ARBA00023002"/>
    </source>
</evidence>
<dbReference type="PANTHER" id="PTHR43157">
    <property type="entry name" value="PHOSPHATIDYLINOSITOL-GLYCAN BIOSYNTHESIS CLASS F PROTEIN-RELATED"/>
    <property type="match status" value="1"/>
</dbReference>
<dbReference type="RefSeq" id="WP_026397932.1">
    <property type="nucleotide sequence ID" value="NZ_AUBI01000006.1"/>
</dbReference>
<comment type="caution">
    <text evidence="2">The sequence shown here is derived from an EMBL/GenBank/DDBJ whole genome shotgun (WGS) entry which is preliminary data.</text>
</comment>
<dbReference type="NCBIfam" id="NF004846">
    <property type="entry name" value="PRK06197.1"/>
    <property type="match status" value="1"/>
</dbReference>
<dbReference type="STRING" id="1120919.GCA_000429165_01989"/>
<dbReference type="Pfam" id="PF00106">
    <property type="entry name" value="adh_short"/>
    <property type="match status" value="1"/>
</dbReference>
<dbReference type="Proteomes" id="UP000321635">
    <property type="component" value="Unassembled WGS sequence"/>
</dbReference>
<keyword evidence="1" id="KW-0560">Oxidoreductase</keyword>
<dbReference type="Gene3D" id="3.40.50.720">
    <property type="entry name" value="NAD(P)-binding Rossmann-like Domain"/>
    <property type="match status" value="1"/>
</dbReference>